<dbReference type="GO" id="GO:0005524">
    <property type="term" value="F:ATP binding"/>
    <property type="evidence" value="ECO:0007669"/>
    <property type="project" value="UniProtKB-KW"/>
</dbReference>
<keyword evidence="6 13" id="KW-0418">Kinase</keyword>
<keyword evidence="4" id="KW-0808">Transferase</keyword>
<feature type="transmembrane region" description="Helical" evidence="10">
    <location>
        <begin position="171"/>
        <end position="191"/>
    </location>
</feature>
<evidence type="ECO:0000256" key="3">
    <source>
        <dbReference type="ARBA" id="ARBA00022553"/>
    </source>
</evidence>
<dbReference type="InterPro" id="IPR050482">
    <property type="entry name" value="Sensor_HK_TwoCompSys"/>
</dbReference>
<sequence>MVGTVEGRAVSLSGEAEAAGTLDGRAVSLRGVAGVAGAVEGCVAPLSGVSGVVGTVNGRAASLSGEAEAVGTGAGTADGRAASLSGTATEAAIVAASRVRRSLDTLTWITRSTVPQAVPVPHRTVVHISGMPIARGLTPVVRCGGSGRAVTIASMHVMPPLPPLKRVPPGVWTVLAWWAGLVFTFLIRIGLPGESGPAELAGPFFFRWDGLAWLVVSTVLTHVAGAQLRRRPLTAMGLLLVAAIFACVPLGVSEIPLAQFLAADVALSFIAAERARRTGIVALLGALTVLAGYLTTRLLFGWPAGTSAELAVAMTAVIAWLVGHSVRQAREHAATLIATATAQAVTDERLRISRELHDTVAHSIGVIALQAGAARRVIDTQPARAGQALGDIETVGRETLSGLRHMLGVLRQSEQGQGQGVQGQGQGQGMRGQGVQDRGVPSHGVQGDGVQGHGVKGHGVPSDGEQGQGKQGYGVQDQGGQDQGEQGYGVQDQGGQDQGEQGYGVQGQGVQVRGMQGYGMRGQGVQDHGAQDHGVPRYGEQGHGEQGYGVQGQLAAVAPGLSELGRLVAMTTDAGVHVEVRRLGERRPLPPEIDVSAYRIIQEAITNVVRHAGTSRCRVSIDYRDEELAVEILDEGRGPRRRSEGGYGLVGMRERANLLRGSFSAGPRAEGGFRVAASLPLSAEVR</sequence>
<dbReference type="SUPFAM" id="SSF55874">
    <property type="entry name" value="ATPase domain of HSP90 chaperone/DNA topoisomerase II/histidine kinase"/>
    <property type="match status" value="1"/>
</dbReference>
<feature type="compositionally biased region" description="Basic and acidic residues" evidence="9">
    <location>
        <begin position="529"/>
        <end position="543"/>
    </location>
</feature>
<feature type="compositionally biased region" description="Low complexity" evidence="9">
    <location>
        <begin position="433"/>
        <end position="445"/>
    </location>
</feature>
<dbReference type="AlphaFoldDB" id="A0A2T0NC22"/>
<dbReference type="InterPro" id="IPR003594">
    <property type="entry name" value="HATPase_dom"/>
</dbReference>
<keyword evidence="10" id="KW-1133">Transmembrane helix</keyword>
<keyword evidence="10" id="KW-0812">Transmembrane</keyword>
<evidence type="ECO:0000256" key="8">
    <source>
        <dbReference type="ARBA" id="ARBA00023012"/>
    </source>
</evidence>
<keyword evidence="7" id="KW-0067">ATP-binding</keyword>
<accession>A0A2T0NC22</accession>
<evidence type="ECO:0000256" key="9">
    <source>
        <dbReference type="SAM" id="MobiDB-lite"/>
    </source>
</evidence>
<keyword evidence="8" id="KW-0902">Two-component regulatory system</keyword>
<proteinExistence type="predicted"/>
<organism evidence="13 14">
    <name type="scientific">Nonomuraea fuscirosea</name>
    <dbReference type="NCBI Taxonomy" id="1291556"/>
    <lineage>
        <taxon>Bacteria</taxon>
        <taxon>Bacillati</taxon>
        <taxon>Actinomycetota</taxon>
        <taxon>Actinomycetes</taxon>
        <taxon>Streptosporangiales</taxon>
        <taxon>Streptosporangiaceae</taxon>
        <taxon>Nonomuraea</taxon>
    </lineage>
</organism>
<evidence type="ECO:0000313" key="14">
    <source>
        <dbReference type="Proteomes" id="UP000238312"/>
    </source>
</evidence>
<dbReference type="EC" id="2.7.13.3" evidence="2"/>
<evidence type="ECO:0000256" key="4">
    <source>
        <dbReference type="ARBA" id="ARBA00022679"/>
    </source>
</evidence>
<dbReference type="Gene3D" id="1.20.5.1930">
    <property type="match status" value="1"/>
</dbReference>
<feature type="domain" description="Histidine kinase/HSP90-like ATPase" evidence="11">
    <location>
        <begin position="597"/>
        <end position="682"/>
    </location>
</feature>
<dbReference type="Proteomes" id="UP000238312">
    <property type="component" value="Unassembled WGS sequence"/>
</dbReference>
<keyword evidence="14" id="KW-1185">Reference proteome</keyword>
<evidence type="ECO:0000259" key="12">
    <source>
        <dbReference type="Pfam" id="PF07730"/>
    </source>
</evidence>
<keyword evidence="10" id="KW-0472">Membrane</keyword>
<feature type="region of interest" description="Disordered" evidence="9">
    <location>
        <begin position="413"/>
        <end position="504"/>
    </location>
</feature>
<gene>
    <name evidence="13" type="ORF">B0I32_101667</name>
</gene>
<feature type="compositionally biased region" description="Low complexity" evidence="9">
    <location>
        <begin position="473"/>
        <end position="500"/>
    </location>
</feature>
<feature type="compositionally biased region" description="Gly residues" evidence="9">
    <location>
        <begin position="417"/>
        <end position="432"/>
    </location>
</feature>
<dbReference type="EMBL" id="PVNG01000001">
    <property type="protein sequence ID" value="PRX70572.1"/>
    <property type="molecule type" value="Genomic_DNA"/>
</dbReference>
<comment type="caution">
    <text evidence="13">The sequence shown here is derived from an EMBL/GenBank/DDBJ whole genome shotgun (WGS) entry which is preliminary data.</text>
</comment>
<dbReference type="GO" id="GO:0046983">
    <property type="term" value="F:protein dimerization activity"/>
    <property type="evidence" value="ECO:0007669"/>
    <property type="project" value="InterPro"/>
</dbReference>
<name>A0A2T0NC22_9ACTN</name>
<feature type="transmembrane region" description="Helical" evidence="10">
    <location>
        <begin position="211"/>
        <end position="228"/>
    </location>
</feature>
<evidence type="ECO:0000259" key="11">
    <source>
        <dbReference type="Pfam" id="PF02518"/>
    </source>
</evidence>
<evidence type="ECO:0000256" key="5">
    <source>
        <dbReference type="ARBA" id="ARBA00022741"/>
    </source>
</evidence>
<feature type="transmembrane region" description="Helical" evidence="10">
    <location>
        <begin position="279"/>
        <end position="296"/>
    </location>
</feature>
<evidence type="ECO:0000256" key="1">
    <source>
        <dbReference type="ARBA" id="ARBA00000085"/>
    </source>
</evidence>
<dbReference type="Pfam" id="PF07730">
    <property type="entry name" value="HisKA_3"/>
    <property type="match status" value="1"/>
</dbReference>
<evidence type="ECO:0000256" key="7">
    <source>
        <dbReference type="ARBA" id="ARBA00022840"/>
    </source>
</evidence>
<dbReference type="GO" id="GO:0000155">
    <property type="term" value="F:phosphorelay sensor kinase activity"/>
    <property type="evidence" value="ECO:0007669"/>
    <property type="project" value="InterPro"/>
</dbReference>
<feature type="domain" description="Signal transduction histidine kinase subgroup 3 dimerisation and phosphoacceptor" evidence="12">
    <location>
        <begin position="348"/>
        <end position="414"/>
    </location>
</feature>
<dbReference type="PANTHER" id="PTHR24421:SF10">
    <property type="entry name" value="NITRATE_NITRITE SENSOR PROTEIN NARQ"/>
    <property type="match status" value="1"/>
</dbReference>
<comment type="catalytic activity">
    <reaction evidence="1">
        <text>ATP + protein L-histidine = ADP + protein N-phospho-L-histidine.</text>
        <dbReference type="EC" id="2.7.13.3"/>
    </reaction>
</comment>
<keyword evidence="3" id="KW-0597">Phosphoprotein</keyword>
<dbReference type="InterPro" id="IPR011712">
    <property type="entry name" value="Sig_transdc_His_kin_sub3_dim/P"/>
</dbReference>
<dbReference type="GO" id="GO:0016020">
    <property type="term" value="C:membrane"/>
    <property type="evidence" value="ECO:0007669"/>
    <property type="project" value="InterPro"/>
</dbReference>
<reference evidence="13 14" key="1">
    <citation type="submission" date="2018-03" db="EMBL/GenBank/DDBJ databases">
        <title>Genomic Encyclopedia of Type Strains, Phase III (KMG-III): the genomes of soil and plant-associated and newly described type strains.</title>
        <authorList>
            <person name="Whitman W."/>
        </authorList>
    </citation>
    <scope>NUCLEOTIDE SEQUENCE [LARGE SCALE GENOMIC DNA]</scope>
    <source>
        <strain evidence="13 14">CGMCC 4.7104</strain>
    </source>
</reference>
<evidence type="ECO:0000256" key="6">
    <source>
        <dbReference type="ARBA" id="ARBA00022777"/>
    </source>
</evidence>
<evidence type="ECO:0000256" key="2">
    <source>
        <dbReference type="ARBA" id="ARBA00012438"/>
    </source>
</evidence>
<evidence type="ECO:0000313" key="13">
    <source>
        <dbReference type="EMBL" id="PRX70572.1"/>
    </source>
</evidence>
<dbReference type="PANTHER" id="PTHR24421">
    <property type="entry name" value="NITRATE/NITRITE SENSOR PROTEIN NARX-RELATED"/>
    <property type="match status" value="1"/>
</dbReference>
<keyword evidence="5" id="KW-0547">Nucleotide-binding</keyword>
<dbReference type="Gene3D" id="3.30.565.10">
    <property type="entry name" value="Histidine kinase-like ATPase, C-terminal domain"/>
    <property type="match status" value="1"/>
</dbReference>
<feature type="region of interest" description="Disordered" evidence="9">
    <location>
        <begin position="518"/>
        <end position="547"/>
    </location>
</feature>
<dbReference type="CDD" id="cd16917">
    <property type="entry name" value="HATPase_UhpB-NarQ-NarX-like"/>
    <property type="match status" value="1"/>
</dbReference>
<evidence type="ECO:0000256" key="10">
    <source>
        <dbReference type="SAM" id="Phobius"/>
    </source>
</evidence>
<dbReference type="Pfam" id="PF02518">
    <property type="entry name" value="HATPase_c"/>
    <property type="match status" value="1"/>
</dbReference>
<dbReference type="InterPro" id="IPR036890">
    <property type="entry name" value="HATPase_C_sf"/>
</dbReference>
<protein>
    <recommendedName>
        <fullName evidence="2">histidine kinase</fullName>
        <ecNumber evidence="2">2.7.13.3</ecNumber>
    </recommendedName>
</protein>
<feature type="transmembrane region" description="Helical" evidence="10">
    <location>
        <begin position="233"/>
        <end position="251"/>
    </location>
</feature>